<accession>A0A2S6GJG2</accession>
<organism evidence="2 3">
    <name type="scientific">Actinokineospora auranticolor</name>
    <dbReference type="NCBI Taxonomy" id="155976"/>
    <lineage>
        <taxon>Bacteria</taxon>
        <taxon>Bacillati</taxon>
        <taxon>Actinomycetota</taxon>
        <taxon>Actinomycetes</taxon>
        <taxon>Pseudonocardiales</taxon>
        <taxon>Pseudonocardiaceae</taxon>
        <taxon>Actinokineospora</taxon>
    </lineage>
</organism>
<evidence type="ECO:0000313" key="3">
    <source>
        <dbReference type="Proteomes" id="UP000239203"/>
    </source>
</evidence>
<proteinExistence type="predicted"/>
<name>A0A2S6GJG2_9PSEU</name>
<sequence>MTTPATVLVPVACAFWSTTVASAAAASPEYSATAMPMSALAVGVTVMAGLVPPPLTTGALHTLSSVPSGAVTAVSLV</sequence>
<reference evidence="2 3" key="1">
    <citation type="submission" date="2018-02" db="EMBL/GenBank/DDBJ databases">
        <title>Genomic Encyclopedia of Archaeal and Bacterial Type Strains, Phase II (KMG-II): from individual species to whole genera.</title>
        <authorList>
            <person name="Goeker M."/>
        </authorList>
    </citation>
    <scope>NUCLEOTIDE SEQUENCE [LARGE SCALE GENOMIC DNA]</scope>
    <source>
        <strain evidence="2 3">YU 961-1</strain>
    </source>
</reference>
<evidence type="ECO:0000313" key="2">
    <source>
        <dbReference type="EMBL" id="PPK65357.1"/>
    </source>
</evidence>
<dbReference type="EMBL" id="PTIX01000014">
    <property type="protein sequence ID" value="PPK65357.1"/>
    <property type="molecule type" value="Genomic_DNA"/>
</dbReference>
<dbReference type="AlphaFoldDB" id="A0A2S6GJG2"/>
<comment type="caution">
    <text evidence="2">The sequence shown here is derived from an EMBL/GenBank/DDBJ whole genome shotgun (WGS) entry which is preliminary data.</text>
</comment>
<dbReference type="Proteomes" id="UP000239203">
    <property type="component" value="Unassembled WGS sequence"/>
</dbReference>
<keyword evidence="3" id="KW-1185">Reference proteome</keyword>
<feature type="signal peptide" evidence="1">
    <location>
        <begin position="1"/>
        <end position="23"/>
    </location>
</feature>
<gene>
    <name evidence="2" type="ORF">CLV40_1149</name>
</gene>
<protein>
    <submittedName>
        <fullName evidence="2">Uncharacterized protein</fullName>
    </submittedName>
</protein>
<evidence type="ECO:0000256" key="1">
    <source>
        <dbReference type="SAM" id="SignalP"/>
    </source>
</evidence>
<feature type="chain" id="PRO_5015622903" evidence="1">
    <location>
        <begin position="24"/>
        <end position="77"/>
    </location>
</feature>
<keyword evidence="1" id="KW-0732">Signal</keyword>